<dbReference type="EMBL" id="BPLR01015865">
    <property type="protein sequence ID" value="GIY79259.1"/>
    <property type="molecule type" value="Genomic_DNA"/>
</dbReference>
<sequence>MSLFFEEMSLPFLKKKICSELEAEDNANFISVQLCRRVREKKRSCTVDYEFAFLAVDGSVLISKKKSIARLENLTPTRSLTSLSERKFSEAGDLRTFLATLSLFAAEYGRVKAICHSRSTVSLEVFPLSTGLLLFGH</sequence>
<gene>
    <name evidence="1" type="ORF">CEXT_711711</name>
</gene>
<name>A0AAV4WBK4_CAEEX</name>
<reference evidence="1 2" key="1">
    <citation type="submission" date="2021-06" db="EMBL/GenBank/DDBJ databases">
        <title>Caerostris extrusa draft genome.</title>
        <authorList>
            <person name="Kono N."/>
            <person name="Arakawa K."/>
        </authorList>
    </citation>
    <scope>NUCLEOTIDE SEQUENCE [LARGE SCALE GENOMIC DNA]</scope>
</reference>
<dbReference type="AlphaFoldDB" id="A0AAV4WBK4"/>
<proteinExistence type="predicted"/>
<dbReference type="Proteomes" id="UP001054945">
    <property type="component" value="Unassembled WGS sequence"/>
</dbReference>
<evidence type="ECO:0000313" key="1">
    <source>
        <dbReference type="EMBL" id="GIY79259.1"/>
    </source>
</evidence>
<comment type="caution">
    <text evidence="1">The sequence shown here is derived from an EMBL/GenBank/DDBJ whole genome shotgun (WGS) entry which is preliminary data.</text>
</comment>
<organism evidence="1 2">
    <name type="scientific">Caerostris extrusa</name>
    <name type="common">Bark spider</name>
    <name type="synonym">Caerostris bankana</name>
    <dbReference type="NCBI Taxonomy" id="172846"/>
    <lineage>
        <taxon>Eukaryota</taxon>
        <taxon>Metazoa</taxon>
        <taxon>Ecdysozoa</taxon>
        <taxon>Arthropoda</taxon>
        <taxon>Chelicerata</taxon>
        <taxon>Arachnida</taxon>
        <taxon>Araneae</taxon>
        <taxon>Araneomorphae</taxon>
        <taxon>Entelegynae</taxon>
        <taxon>Araneoidea</taxon>
        <taxon>Araneidae</taxon>
        <taxon>Caerostris</taxon>
    </lineage>
</organism>
<evidence type="ECO:0000313" key="2">
    <source>
        <dbReference type="Proteomes" id="UP001054945"/>
    </source>
</evidence>
<protein>
    <submittedName>
        <fullName evidence="1">Uncharacterized protein</fullName>
    </submittedName>
</protein>
<accession>A0AAV4WBK4</accession>
<keyword evidence="2" id="KW-1185">Reference proteome</keyword>